<keyword evidence="7" id="KW-1185">Reference proteome</keyword>
<dbReference type="GO" id="GO:0006310">
    <property type="term" value="P:DNA recombination"/>
    <property type="evidence" value="ECO:0007669"/>
    <property type="project" value="UniProtKB-KW"/>
</dbReference>
<keyword evidence="2" id="KW-0229">DNA integration</keyword>
<dbReference type="PANTHER" id="PTHR30349">
    <property type="entry name" value="PHAGE INTEGRASE-RELATED"/>
    <property type="match status" value="1"/>
</dbReference>
<gene>
    <name evidence="6" type="ORF">EDC63_11910</name>
</gene>
<proteinExistence type="inferred from homology"/>
<feature type="domain" description="Tyr recombinase" evidence="5">
    <location>
        <begin position="4"/>
        <end position="188"/>
    </location>
</feature>
<keyword evidence="3" id="KW-0238">DNA-binding</keyword>
<comment type="caution">
    <text evidence="6">The sequence shown here is derived from an EMBL/GenBank/DDBJ whole genome shotgun (WGS) entry which is preliminary data.</text>
</comment>
<evidence type="ECO:0000259" key="5">
    <source>
        <dbReference type="PROSITE" id="PS51898"/>
    </source>
</evidence>
<name>A0A4R3XYE6_9PROT</name>
<evidence type="ECO:0000256" key="1">
    <source>
        <dbReference type="ARBA" id="ARBA00008857"/>
    </source>
</evidence>
<organism evidence="6 7">
    <name type="scientific">Sulfurirhabdus autotrophica</name>
    <dbReference type="NCBI Taxonomy" id="1706046"/>
    <lineage>
        <taxon>Bacteria</taxon>
        <taxon>Pseudomonadati</taxon>
        <taxon>Pseudomonadota</taxon>
        <taxon>Betaproteobacteria</taxon>
        <taxon>Nitrosomonadales</taxon>
        <taxon>Sulfuricellaceae</taxon>
        <taxon>Sulfurirhabdus</taxon>
    </lineage>
</organism>
<evidence type="ECO:0000256" key="4">
    <source>
        <dbReference type="ARBA" id="ARBA00023172"/>
    </source>
</evidence>
<evidence type="ECO:0000313" key="6">
    <source>
        <dbReference type="EMBL" id="TCV82693.1"/>
    </source>
</evidence>
<comment type="similarity">
    <text evidence="1">Belongs to the 'phage' integrase family.</text>
</comment>
<dbReference type="Pfam" id="PF00589">
    <property type="entry name" value="Phage_integrase"/>
    <property type="match status" value="1"/>
</dbReference>
<sequence>MKQGKAPYIPVEVLERTLAAQSGYHAPRNRAVLLLSHYLGLRAKELSLLTIGDVFDPHSGSVKETIRLLASMTKGERFREVFLVNEQSRENVRLYLLSRGIRHLAAPLFLSQKGGQFSANTMQRLIANIYKTANVKASSHSGRRSFATRLIESGADIYSVKELLGHSSIVTTQAYFATSPERLKRIAGVLR</sequence>
<evidence type="ECO:0000256" key="3">
    <source>
        <dbReference type="ARBA" id="ARBA00023125"/>
    </source>
</evidence>
<dbReference type="CDD" id="cd00397">
    <property type="entry name" value="DNA_BRE_C"/>
    <property type="match status" value="1"/>
</dbReference>
<dbReference type="InterPro" id="IPR011010">
    <property type="entry name" value="DNA_brk_join_enz"/>
</dbReference>
<dbReference type="InterPro" id="IPR050090">
    <property type="entry name" value="Tyrosine_recombinase_XerCD"/>
</dbReference>
<dbReference type="Proteomes" id="UP000295367">
    <property type="component" value="Unassembled WGS sequence"/>
</dbReference>
<protein>
    <submittedName>
        <fullName evidence="6">Integrase/recombinase XerD</fullName>
    </submittedName>
</protein>
<accession>A0A4R3XYE6</accession>
<dbReference type="InterPro" id="IPR002104">
    <property type="entry name" value="Integrase_catalytic"/>
</dbReference>
<dbReference type="SUPFAM" id="SSF56349">
    <property type="entry name" value="DNA breaking-rejoining enzymes"/>
    <property type="match status" value="1"/>
</dbReference>
<dbReference type="GO" id="GO:0015074">
    <property type="term" value="P:DNA integration"/>
    <property type="evidence" value="ECO:0007669"/>
    <property type="project" value="UniProtKB-KW"/>
</dbReference>
<dbReference type="OrthoDB" id="305957at2"/>
<evidence type="ECO:0000313" key="7">
    <source>
        <dbReference type="Proteomes" id="UP000295367"/>
    </source>
</evidence>
<keyword evidence="4" id="KW-0233">DNA recombination</keyword>
<dbReference type="Gene3D" id="1.10.443.10">
    <property type="entry name" value="Intergrase catalytic core"/>
    <property type="match status" value="1"/>
</dbReference>
<dbReference type="InterPro" id="IPR013762">
    <property type="entry name" value="Integrase-like_cat_sf"/>
</dbReference>
<dbReference type="PROSITE" id="PS51898">
    <property type="entry name" value="TYR_RECOMBINASE"/>
    <property type="match status" value="1"/>
</dbReference>
<dbReference type="PANTHER" id="PTHR30349:SF41">
    <property type="entry name" value="INTEGRASE_RECOMBINASE PROTEIN MJ0367-RELATED"/>
    <property type="match status" value="1"/>
</dbReference>
<dbReference type="AlphaFoldDB" id="A0A4R3XYE6"/>
<reference evidence="6 7" key="1">
    <citation type="submission" date="2019-03" db="EMBL/GenBank/DDBJ databases">
        <title>Genomic Encyclopedia of Type Strains, Phase IV (KMG-IV): sequencing the most valuable type-strain genomes for metagenomic binning, comparative biology and taxonomic classification.</title>
        <authorList>
            <person name="Goeker M."/>
        </authorList>
    </citation>
    <scope>NUCLEOTIDE SEQUENCE [LARGE SCALE GENOMIC DNA]</scope>
    <source>
        <strain evidence="6 7">DSM 100309</strain>
    </source>
</reference>
<evidence type="ECO:0000256" key="2">
    <source>
        <dbReference type="ARBA" id="ARBA00022908"/>
    </source>
</evidence>
<dbReference type="GO" id="GO:0003677">
    <property type="term" value="F:DNA binding"/>
    <property type="evidence" value="ECO:0007669"/>
    <property type="project" value="UniProtKB-KW"/>
</dbReference>
<dbReference type="EMBL" id="SMCO01000019">
    <property type="protein sequence ID" value="TCV82693.1"/>
    <property type="molecule type" value="Genomic_DNA"/>
</dbReference>
<dbReference type="RefSeq" id="WP_124944892.1">
    <property type="nucleotide sequence ID" value="NZ_BHVT01000004.1"/>
</dbReference>